<dbReference type="OrthoDB" id="3436381at2"/>
<evidence type="ECO:0000313" key="2">
    <source>
        <dbReference type="Proteomes" id="UP000060513"/>
    </source>
</evidence>
<dbReference type="OMA" id="CDIPLHE"/>
<dbReference type="GeneID" id="97237152"/>
<dbReference type="AlphaFoldDB" id="A0A0M4D7B2"/>
<protein>
    <submittedName>
        <fullName evidence="1">Uncharacterized protein</fullName>
    </submittedName>
</protein>
<evidence type="ECO:0000313" key="1">
    <source>
        <dbReference type="EMBL" id="ALC20102.1"/>
    </source>
</evidence>
<sequence length="314" mass="34784">MSRVRRRLGAARRGVRARFGAVRLRVMTRFFLPRRESSTAVLRYAALLDGQTLNLHAVLPPSLETADSAEILVRRRGSRHRVPARVYESGGRLLMDAAVLFGEQAGGLPVGRGRWKLRLRVAAGNRSRRLPLLLRELPAPTGGPTGAMSVSPVTGDRYRVGRTVRGDARVVCSEASPAAEVANVHTAHSGVELDLYLYGVRADSPVAEFVAAGHSIERPLFETVPGLWRVEVPLSEMVPDSGRRVHWDVMVHPGGRRRPLRLARRLHDVRDPGKVFGMRKVTVAPQRERLMVVEPRYTPAGNFRLTCSREAEGK</sequence>
<dbReference type="Proteomes" id="UP000060513">
    <property type="component" value="Chromosome"/>
</dbReference>
<dbReference type="STRING" id="38300.SPRI_1796"/>
<dbReference type="KEGG" id="spri:SPRI_1796"/>
<organism evidence="1">
    <name type="scientific">Streptomyces pristinaespiralis</name>
    <dbReference type="NCBI Taxonomy" id="38300"/>
    <lineage>
        <taxon>Bacteria</taxon>
        <taxon>Bacillati</taxon>
        <taxon>Actinomycetota</taxon>
        <taxon>Actinomycetes</taxon>
        <taxon>Kitasatosporales</taxon>
        <taxon>Streptomycetaceae</taxon>
        <taxon>Streptomyces</taxon>
    </lineage>
</organism>
<name>A0A0M4D7B2_STRPR</name>
<dbReference type="PATRIC" id="fig|38300.4.peg.1905"/>
<proteinExistence type="predicted"/>
<accession>A0A0M4D7B2</accession>
<dbReference type="EMBL" id="CP011340">
    <property type="protein sequence ID" value="ALC20102.1"/>
    <property type="molecule type" value="Genomic_DNA"/>
</dbReference>
<gene>
    <name evidence="1" type="ORF">SPRI_1796</name>
</gene>
<reference evidence="1 2" key="1">
    <citation type="submission" date="2015-08" db="EMBL/GenBank/DDBJ databases">
        <title>Genome sequence of the pristinamycin over-producing bacterium Streptomyces pristinaespiralis HCCB10218.</title>
        <authorList>
            <person name="Tian J."/>
            <person name="Yang J."/>
            <person name="Li L."/>
            <person name="Ruan L."/>
            <person name="Wei W."/>
            <person name="Zheng G."/>
            <person name="Wei Z."/>
            <person name="Yang S."/>
            <person name="Ge M."/>
            <person name="Jiang W."/>
            <person name="Lu Y."/>
        </authorList>
    </citation>
    <scope>NUCLEOTIDE SEQUENCE [LARGE SCALE GENOMIC DNA]</scope>
    <source>
        <strain evidence="1 2">HCCB 10218</strain>
    </source>
</reference>
<dbReference type="RefSeq" id="WP_005310521.1">
    <property type="nucleotide sequence ID" value="NZ_CP011340.1"/>
</dbReference>